<dbReference type="Pfam" id="PF07842">
    <property type="entry name" value="GCFC"/>
    <property type="match status" value="1"/>
</dbReference>
<dbReference type="EMBL" id="JAYDYQ010002534">
    <property type="protein sequence ID" value="KAK4483587.1"/>
    <property type="molecule type" value="Genomic_DNA"/>
</dbReference>
<comment type="subcellular location">
    <subcellularLocation>
        <location evidence="1">Nucleus</location>
    </subcellularLocation>
</comment>
<protein>
    <recommendedName>
        <fullName evidence="6">GCF C-terminal domain-containing protein</fullName>
    </recommendedName>
</protein>
<evidence type="ECO:0000256" key="4">
    <source>
        <dbReference type="SAM" id="Coils"/>
    </source>
</evidence>
<evidence type="ECO:0000256" key="3">
    <source>
        <dbReference type="ARBA" id="ARBA00023242"/>
    </source>
</evidence>
<evidence type="ECO:0000256" key="2">
    <source>
        <dbReference type="ARBA" id="ARBA00010801"/>
    </source>
</evidence>
<sequence length="954" mass="105058">MSSAKSRNFRRRAGDEDDDSSATPSTTTAAATTKINVTPSTNKPKKPTVKSLLSFADAEDDESPFSRPPPPKPSSSSSSSSRLSTKSSSAHKLTSSKDRIAPHTPSFSSPSNVQPQAGFYTKEALLELQKNTRTISGPSRSKPKSEPVVILKGLVKPVISNDLEAETNGKIQDFGVGELGGLDRKNKTSSVERDDAFARMGKVRLGNHGSREEDEGVIPDQATIEAIRAKRERLRQAKAAAPDFISLDQGSNHGAAEGLSDEEPEFQGRIGLFGEKVGSHDKKGVFEEFEARAMERDRGVESGNEDEDEEDKMWEEEQVRKGLGKRLDDGVGTHGVSVSVSGGVSVRQSGPMQSFGYSGAAPSGVYPSVQEFGGSSSIGGAVGGLFGGDVMSIAQQADVAKKALNESLRRVRESHDRTMLSLAKTDENLSSSLVNVTTLENSLSAADEKFLFMQKLREFVSVICEFLQHKAPFIEELEEQIQKLHEERARAITERRAADNDDELSEIEPAIIAARAEFRKGGSSAAKVAAATVAAQAAFANASSSKSTPVELDEFGRDVNLQKRMDITRRAGARKQRRTKADSKRKLAMEIDNSFQQIEGELSTDESDSETTAYESTRNQLLQVSEKIFSDAAEEYSQFSVVIERFEKWKKDYASSYRDAYMSLSIPAIFSPYVRLELLKWDPLHEDSDFIDMNWHSLLFNYGLPEDETTMNENEALADADADLIPDLVEKLAVPILRHQLAFCWDMLSTRETKHAVSAVKLVVRYVDLSSSTLGSELVAVLHDRLTNAVADLMVPTWSPLEMKAVPNAAQVSAYRFGTCVRLMRNICLWSEILSMPVLEKIALDDLLCSKILPHLHSIHSNIHDAITRTERVIASLNGVWSGPSVIGDRSRKLQPLVDYLVLIGKTLEKRYASGGMDIENGKMVRRLKKMLVELNEYDHARALSRTFNLKEAL</sequence>
<evidence type="ECO:0000259" key="6">
    <source>
        <dbReference type="Pfam" id="PF07842"/>
    </source>
</evidence>
<name>A0ABR0D300_9LAMI</name>
<dbReference type="InterPro" id="IPR022783">
    <property type="entry name" value="GCFC_dom"/>
</dbReference>
<keyword evidence="3" id="KW-0539">Nucleus</keyword>
<gene>
    <name evidence="7" type="ORF">RD792_010786</name>
</gene>
<feature type="domain" description="GCF C-terminal" evidence="6">
    <location>
        <begin position="642"/>
        <end position="848"/>
    </location>
</feature>
<comment type="caution">
    <text evidence="7">The sequence shown here is derived from an EMBL/GenBank/DDBJ whole genome shotgun (WGS) entry which is preliminary data.</text>
</comment>
<keyword evidence="8" id="KW-1185">Reference proteome</keyword>
<evidence type="ECO:0000256" key="1">
    <source>
        <dbReference type="ARBA" id="ARBA00004123"/>
    </source>
</evidence>
<dbReference type="Proteomes" id="UP001291926">
    <property type="component" value="Unassembled WGS sequence"/>
</dbReference>
<dbReference type="PANTHER" id="PTHR12214:SF0">
    <property type="entry name" value="LD29489P"/>
    <property type="match status" value="1"/>
</dbReference>
<feature type="region of interest" description="Disordered" evidence="5">
    <location>
        <begin position="1"/>
        <end position="120"/>
    </location>
</feature>
<comment type="similarity">
    <text evidence="2">Belongs to the GCF family.</text>
</comment>
<dbReference type="InterPro" id="IPR012890">
    <property type="entry name" value="GCFC2-like"/>
</dbReference>
<organism evidence="7 8">
    <name type="scientific">Penstemon davidsonii</name>
    <dbReference type="NCBI Taxonomy" id="160366"/>
    <lineage>
        <taxon>Eukaryota</taxon>
        <taxon>Viridiplantae</taxon>
        <taxon>Streptophyta</taxon>
        <taxon>Embryophyta</taxon>
        <taxon>Tracheophyta</taxon>
        <taxon>Spermatophyta</taxon>
        <taxon>Magnoliopsida</taxon>
        <taxon>eudicotyledons</taxon>
        <taxon>Gunneridae</taxon>
        <taxon>Pentapetalae</taxon>
        <taxon>asterids</taxon>
        <taxon>lamiids</taxon>
        <taxon>Lamiales</taxon>
        <taxon>Plantaginaceae</taxon>
        <taxon>Cheloneae</taxon>
        <taxon>Penstemon</taxon>
    </lineage>
</organism>
<feature type="compositionally biased region" description="Basic and acidic residues" evidence="5">
    <location>
        <begin position="181"/>
        <end position="195"/>
    </location>
</feature>
<reference evidence="7 8" key="1">
    <citation type="journal article" date="2023" name="bioRxiv">
        <title>Genome report: Whole genome sequence and annotation of Penstemon davidsonii.</title>
        <authorList>
            <person name="Ostevik K.L."/>
            <person name="Alabady M."/>
            <person name="Zhang M."/>
            <person name="Rausher M.D."/>
        </authorList>
    </citation>
    <scope>NUCLEOTIDE SEQUENCE [LARGE SCALE GENOMIC DNA]</scope>
    <source>
        <strain evidence="7">DNT005</strain>
        <tissue evidence="7">Whole leaf</tissue>
    </source>
</reference>
<feature type="compositionally biased region" description="Low complexity" evidence="5">
    <location>
        <begin position="74"/>
        <end position="88"/>
    </location>
</feature>
<proteinExistence type="inferred from homology"/>
<evidence type="ECO:0000313" key="8">
    <source>
        <dbReference type="Proteomes" id="UP001291926"/>
    </source>
</evidence>
<dbReference type="PANTHER" id="PTHR12214">
    <property type="entry name" value="GC-RICH SEQUENCE DNA-BINDING FACTOR"/>
    <property type="match status" value="1"/>
</dbReference>
<accession>A0ABR0D300</accession>
<dbReference type="Pfam" id="PF15458">
    <property type="entry name" value="NTR2"/>
    <property type="match status" value="1"/>
</dbReference>
<keyword evidence="4" id="KW-0175">Coiled coil</keyword>
<evidence type="ECO:0000256" key="5">
    <source>
        <dbReference type="SAM" id="MobiDB-lite"/>
    </source>
</evidence>
<feature type="coiled-coil region" evidence="4">
    <location>
        <begin position="474"/>
        <end position="501"/>
    </location>
</feature>
<dbReference type="InterPro" id="IPR028211">
    <property type="entry name" value="Ntr2"/>
</dbReference>
<feature type="compositionally biased region" description="Low complexity" evidence="5">
    <location>
        <begin position="21"/>
        <end position="33"/>
    </location>
</feature>
<feature type="region of interest" description="Disordered" evidence="5">
    <location>
        <begin position="173"/>
        <end position="195"/>
    </location>
</feature>
<feature type="compositionally biased region" description="Polar residues" evidence="5">
    <location>
        <begin position="105"/>
        <end position="115"/>
    </location>
</feature>
<evidence type="ECO:0000313" key="7">
    <source>
        <dbReference type="EMBL" id="KAK4483587.1"/>
    </source>
</evidence>